<dbReference type="InterPro" id="IPR000477">
    <property type="entry name" value="RT_dom"/>
</dbReference>
<dbReference type="InterPro" id="IPR043502">
    <property type="entry name" value="DNA/RNA_pol_sf"/>
</dbReference>
<evidence type="ECO:0000313" key="5">
    <source>
        <dbReference type="Proteomes" id="UP000694570"/>
    </source>
</evidence>
<dbReference type="CDD" id="cd01650">
    <property type="entry name" value="RT_nLTR_like"/>
    <property type="match status" value="1"/>
</dbReference>
<reference evidence="4" key="1">
    <citation type="submission" date="2025-08" db="UniProtKB">
        <authorList>
            <consortium name="Ensembl"/>
        </authorList>
    </citation>
    <scope>IDENTIFICATION</scope>
</reference>
<sequence>LFFLKFHSTHSLAHPAELVSAIDQLNRPNTRHEIEYVIKTLPTNKGPGPDGFTGKFYKTYKEDLVPILLKFFQKVEGEGIFPKTFYDANITLIPKPDRDTTKNKKQKTKKKQSNYRPVTLRTKHSKILNKILANHIQQHIKRIIHHDQVEFIPDSQGWFNICKSITTRHHINKRKVKNHMITSIDAEKAFEKVQHPFMIKTLPKVGIEGTFLNRINATYDKPTANVILKGEKLKAFSLKSGTRQGCPLSPLLFNIVLEVPATAIRQTKEIKSIQIGREEIKLSPYAGDMILYIENPEGGQDGGGVGGHAHPLP</sequence>
<evidence type="ECO:0000256" key="1">
    <source>
        <dbReference type="ARBA" id="ARBA00012493"/>
    </source>
</evidence>
<evidence type="ECO:0000313" key="4">
    <source>
        <dbReference type="Ensembl" id="ENSSSCP00030047522.1"/>
    </source>
</evidence>
<dbReference type="Ensembl" id="ENSSSCT00030103012.1">
    <property type="protein sequence ID" value="ENSSSCP00030047522.1"/>
    <property type="gene ID" value="ENSSSCG00030073568.1"/>
</dbReference>
<protein>
    <recommendedName>
        <fullName evidence="1">RNA-directed DNA polymerase</fullName>
        <ecNumber evidence="1">2.7.7.49</ecNumber>
    </recommendedName>
</protein>
<dbReference type="PANTHER" id="PTHR19446">
    <property type="entry name" value="REVERSE TRANSCRIPTASES"/>
    <property type="match status" value="1"/>
</dbReference>
<organism evidence="4 5">
    <name type="scientific">Sus scrofa</name>
    <name type="common">Pig</name>
    <dbReference type="NCBI Taxonomy" id="9823"/>
    <lineage>
        <taxon>Eukaryota</taxon>
        <taxon>Metazoa</taxon>
        <taxon>Chordata</taxon>
        <taxon>Craniata</taxon>
        <taxon>Vertebrata</taxon>
        <taxon>Euteleostomi</taxon>
        <taxon>Mammalia</taxon>
        <taxon>Eutheria</taxon>
        <taxon>Laurasiatheria</taxon>
        <taxon>Artiodactyla</taxon>
        <taxon>Suina</taxon>
        <taxon>Suidae</taxon>
        <taxon>Sus</taxon>
    </lineage>
</organism>
<evidence type="ECO:0000256" key="2">
    <source>
        <dbReference type="SAM" id="MobiDB-lite"/>
    </source>
</evidence>
<dbReference type="SUPFAM" id="SSF56672">
    <property type="entry name" value="DNA/RNA polymerases"/>
    <property type="match status" value="1"/>
</dbReference>
<proteinExistence type="predicted"/>
<dbReference type="PROSITE" id="PS50878">
    <property type="entry name" value="RT_POL"/>
    <property type="match status" value="1"/>
</dbReference>
<feature type="compositionally biased region" description="Basic residues" evidence="2">
    <location>
        <begin position="103"/>
        <end position="113"/>
    </location>
</feature>
<dbReference type="Pfam" id="PF00078">
    <property type="entry name" value="RVT_1"/>
    <property type="match status" value="1"/>
</dbReference>
<dbReference type="Proteomes" id="UP000694570">
    <property type="component" value="Unplaced"/>
</dbReference>
<accession>A0A8D0Y5E9</accession>
<feature type="domain" description="Reverse transcriptase" evidence="3">
    <location>
        <begin position="74"/>
        <end position="313"/>
    </location>
</feature>
<dbReference type="GO" id="GO:0003964">
    <property type="term" value="F:RNA-directed DNA polymerase activity"/>
    <property type="evidence" value="ECO:0007669"/>
    <property type="project" value="UniProtKB-EC"/>
</dbReference>
<feature type="region of interest" description="Disordered" evidence="2">
    <location>
        <begin position="96"/>
        <end position="116"/>
    </location>
</feature>
<name>A0A8D0Y5E9_PIG</name>
<dbReference type="EC" id="2.7.7.49" evidence="1"/>
<evidence type="ECO:0000259" key="3">
    <source>
        <dbReference type="PROSITE" id="PS50878"/>
    </source>
</evidence>
<dbReference type="AlphaFoldDB" id="A0A8D0Y5E9"/>